<evidence type="ECO:0000313" key="2">
    <source>
        <dbReference type="EMBL" id="CAB3234794.1"/>
    </source>
</evidence>
<accession>A0A8S0ZS52</accession>
<organism evidence="2 3">
    <name type="scientific">Arctia plantaginis</name>
    <name type="common">Wood tiger moth</name>
    <name type="synonym">Phalaena plantaginis</name>
    <dbReference type="NCBI Taxonomy" id="874455"/>
    <lineage>
        <taxon>Eukaryota</taxon>
        <taxon>Metazoa</taxon>
        <taxon>Ecdysozoa</taxon>
        <taxon>Arthropoda</taxon>
        <taxon>Hexapoda</taxon>
        <taxon>Insecta</taxon>
        <taxon>Pterygota</taxon>
        <taxon>Neoptera</taxon>
        <taxon>Endopterygota</taxon>
        <taxon>Lepidoptera</taxon>
        <taxon>Glossata</taxon>
        <taxon>Ditrysia</taxon>
        <taxon>Noctuoidea</taxon>
        <taxon>Erebidae</taxon>
        <taxon>Arctiinae</taxon>
        <taxon>Arctia</taxon>
    </lineage>
</organism>
<comment type="caution">
    <text evidence="2">The sequence shown here is derived from an EMBL/GenBank/DDBJ whole genome shotgun (WGS) entry which is preliminary data.</text>
</comment>
<reference evidence="2 3" key="1">
    <citation type="submission" date="2020-04" db="EMBL/GenBank/DDBJ databases">
        <authorList>
            <person name="Wallbank WR R."/>
            <person name="Pardo Diaz C."/>
            <person name="Kozak K."/>
            <person name="Martin S."/>
            <person name="Jiggins C."/>
            <person name="Moest M."/>
            <person name="Warren A I."/>
            <person name="Byers J.R.P. K."/>
            <person name="Montejo-Kovacevich G."/>
            <person name="Yen C E."/>
        </authorList>
    </citation>
    <scope>NUCLEOTIDE SEQUENCE [LARGE SCALE GENOMIC DNA]</scope>
</reference>
<gene>
    <name evidence="2" type="ORF">APLA_LOCUS5808</name>
</gene>
<dbReference type="Proteomes" id="UP000494106">
    <property type="component" value="Unassembled WGS sequence"/>
</dbReference>
<sequence>MDIRIEELNKLRSYTEEIDKDLTMILQCLQWDRKQILQHPTMVSCKYDVNHKICPDNIERHEQECVLRLHGYSQDDQFLPHPLSSSASTLMKLGKEDILHIIDKAAHSDPTFKKGKVNAQVSLTQGVGSGDLEPQTLGRLHCTYSVDERRAIYDAVVAAAPSCHDLTDLALPSVGDDGQTTKTKTRMEILAELRDMRRRRTKYRVAPKSRNYSDVLRDVIKTQMEMYNEVLGEVDTKPDVNELNANITEEANQEPNEETHSKADSRGKQAHRREFSKRERDRDSEKSTREKDNTDNKNRDDRYHKDDRGRSDRHQDRCRDKRLENEHHKMRDRDDNRVHRDKSRDRQRDRSRERKYDTRRDGDYKRKERHAYDSKYREHKERDRPKDERKSIDRGKKEQRDSDTERARNLILEIKREIESIEETEDMSYQRDNNENSDRVNQEKHSGGNNCHSNDCHRYSEIDYDRKDRSKNRNSKEKDHKRHKDKRESDMKEHRAKHERHKRSRRDKSYDKDVKRSRTEEKHRTYYEIYAELDSRKHKGNGHEKN</sequence>
<name>A0A8S0ZS52_ARCPL</name>
<dbReference type="EMBL" id="CADEBC010000483">
    <property type="protein sequence ID" value="CAB3234794.1"/>
    <property type="molecule type" value="Genomic_DNA"/>
</dbReference>
<feature type="compositionally biased region" description="Basic and acidic residues" evidence="1">
    <location>
        <begin position="428"/>
        <end position="446"/>
    </location>
</feature>
<evidence type="ECO:0000256" key="1">
    <source>
        <dbReference type="SAM" id="MobiDB-lite"/>
    </source>
</evidence>
<dbReference type="OrthoDB" id="69229at2759"/>
<feature type="compositionally biased region" description="Basic and acidic residues" evidence="1">
    <location>
        <begin position="507"/>
        <end position="526"/>
    </location>
</feature>
<proteinExistence type="predicted"/>
<evidence type="ECO:0000313" key="3">
    <source>
        <dbReference type="Proteomes" id="UP000494106"/>
    </source>
</evidence>
<feature type="compositionally biased region" description="Basic and acidic residues" evidence="1">
    <location>
        <begin position="454"/>
        <end position="468"/>
    </location>
</feature>
<feature type="compositionally biased region" description="Basic residues" evidence="1">
    <location>
        <begin position="469"/>
        <end position="485"/>
    </location>
</feature>
<feature type="region of interest" description="Disordered" evidence="1">
    <location>
        <begin position="248"/>
        <end position="546"/>
    </location>
</feature>
<dbReference type="AlphaFoldDB" id="A0A8S0ZS52"/>
<protein>
    <submittedName>
        <fullName evidence="2">Uncharacterized protein</fullName>
    </submittedName>
</protein>
<feature type="compositionally biased region" description="Basic and acidic residues" evidence="1">
    <location>
        <begin position="257"/>
        <end position="419"/>
    </location>
</feature>
<keyword evidence="3" id="KW-1185">Reference proteome</keyword>
<feature type="compositionally biased region" description="Basic residues" evidence="1">
    <location>
        <begin position="494"/>
        <end position="506"/>
    </location>
</feature>